<name>A0A426XAE0_ENSVE</name>
<dbReference type="EMBL" id="AMZH03023605">
    <property type="protein sequence ID" value="RRT36447.1"/>
    <property type="molecule type" value="Genomic_DNA"/>
</dbReference>
<feature type="region of interest" description="Disordered" evidence="1">
    <location>
        <begin position="54"/>
        <end position="79"/>
    </location>
</feature>
<evidence type="ECO:0000256" key="1">
    <source>
        <dbReference type="SAM" id="MobiDB-lite"/>
    </source>
</evidence>
<dbReference type="Proteomes" id="UP000287651">
    <property type="component" value="Unassembled WGS sequence"/>
</dbReference>
<protein>
    <submittedName>
        <fullName evidence="2">Uncharacterized protein</fullName>
    </submittedName>
</protein>
<reference evidence="2 3" key="1">
    <citation type="journal article" date="2014" name="Agronomy (Basel)">
        <title>A Draft Genome Sequence for Ensete ventricosum, the Drought-Tolerant Tree Against Hunger.</title>
        <authorList>
            <person name="Harrison J."/>
            <person name="Moore K.A."/>
            <person name="Paszkiewicz K."/>
            <person name="Jones T."/>
            <person name="Grant M."/>
            <person name="Ambacheew D."/>
            <person name="Muzemil S."/>
            <person name="Studholme D.J."/>
        </authorList>
    </citation>
    <scope>NUCLEOTIDE SEQUENCE [LARGE SCALE GENOMIC DNA]</scope>
</reference>
<evidence type="ECO:0000313" key="3">
    <source>
        <dbReference type="Proteomes" id="UP000287651"/>
    </source>
</evidence>
<comment type="caution">
    <text evidence="2">The sequence shown here is derived from an EMBL/GenBank/DDBJ whole genome shotgun (WGS) entry which is preliminary data.</text>
</comment>
<sequence length="211" mass="23200">MKRSYYGWMKGRHISKKSRFLVIGITMSSSSFSNGVPRTEFDDDSFAIAALPHQNQIGNKPPALPPERRDRGFHSPYKGGLPRAIACESNGRRDRWTDKSSGGVVDRTARIQKGSAAPTTGRWGQRRWTDLILGRGVFGVVGRLRNASHSVSVDYKHVVLGSLSFLSAGVAVVAVENSGCESCQAIRSFNSRKLKYVIPSNFFPPTTGNEK</sequence>
<organism evidence="2 3">
    <name type="scientific">Ensete ventricosum</name>
    <name type="common">Abyssinian banana</name>
    <name type="synonym">Musa ensete</name>
    <dbReference type="NCBI Taxonomy" id="4639"/>
    <lineage>
        <taxon>Eukaryota</taxon>
        <taxon>Viridiplantae</taxon>
        <taxon>Streptophyta</taxon>
        <taxon>Embryophyta</taxon>
        <taxon>Tracheophyta</taxon>
        <taxon>Spermatophyta</taxon>
        <taxon>Magnoliopsida</taxon>
        <taxon>Liliopsida</taxon>
        <taxon>Zingiberales</taxon>
        <taxon>Musaceae</taxon>
        <taxon>Ensete</taxon>
    </lineage>
</organism>
<accession>A0A426XAE0</accession>
<dbReference type="AlphaFoldDB" id="A0A426XAE0"/>
<proteinExistence type="predicted"/>
<gene>
    <name evidence="2" type="ORF">B296_00030055</name>
</gene>
<evidence type="ECO:0000313" key="2">
    <source>
        <dbReference type="EMBL" id="RRT36447.1"/>
    </source>
</evidence>